<keyword evidence="9" id="KW-1185">Reference proteome</keyword>
<feature type="signal peptide" evidence="7">
    <location>
        <begin position="1"/>
        <end position="18"/>
    </location>
</feature>
<evidence type="ECO:0000256" key="4">
    <source>
        <dbReference type="ARBA" id="ARBA00023136"/>
    </source>
</evidence>
<feature type="region of interest" description="Disordered" evidence="5">
    <location>
        <begin position="306"/>
        <end position="328"/>
    </location>
</feature>
<organism evidence="8 9">
    <name type="scientific">Knufia fluminis</name>
    <dbReference type="NCBI Taxonomy" id="191047"/>
    <lineage>
        <taxon>Eukaryota</taxon>
        <taxon>Fungi</taxon>
        <taxon>Dikarya</taxon>
        <taxon>Ascomycota</taxon>
        <taxon>Pezizomycotina</taxon>
        <taxon>Eurotiomycetes</taxon>
        <taxon>Chaetothyriomycetidae</taxon>
        <taxon>Chaetothyriales</taxon>
        <taxon>Trichomeriaceae</taxon>
        <taxon>Knufia</taxon>
    </lineage>
</organism>
<gene>
    <name evidence="8" type="primary">ZRT1</name>
    <name evidence="8" type="ORF">OHC33_001939</name>
</gene>
<dbReference type="EMBL" id="JAKLMC020000003">
    <property type="protein sequence ID" value="KAK5957563.1"/>
    <property type="molecule type" value="Genomic_DNA"/>
</dbReference>
<dbReference type="PANTHER" id="PTHR11040">
    <property type="entry name" value="ZINC/IRON TRANSPORTER"/>
    <property type="match status" value="1"/>
</dbReference>
<feature type="transmembrane region" description="Helical" evidence="6">
    <location>
        <begin position="273"/>
        <end position="293"/>
    </location>
</feature>
<dbReference type="Proteomes" id="UP001316803">
    <property type="component" value="Unassembled WGS sequence"/>
</dbReference>
<feature type="transmembrane region" description="Helical" evidence="6">
    <location>
        <begin position="232"/>
        <end position="253"/>
    </location>
</feature>
<feature type="compositionally biased region" description="Basic and acidic residues" evidence="5">
    <location>
        <begin position="319"/>
        <end position="328"/>
    </location>
</feature>
<evidence type="ECO:0000256" key="6">
    <source>
        <dbReference type="SAM" id="Phobius"/>
    </source>
</evidence>
<evidence type="ECO:0000256" key="1">
    <source>
        <dbReference type="ARBA" id="ARBA00004141"/>
    </source>
</evidence>
<name>A0AAN8ERY7_9EURO</name>
<keyword evidence="7" id="KW-0732">Signal</keyword>
<dbReference type="Pfam" id="PF02535">
    <property type="entry name" value="Zip"/>
    <property type="match status" value="1"/>
</dbReference>
<sequence>MHTRSATLAVLLVAGATAQTTYTGCHMHGSVSYCYDSDGDETAMTTLATAVSTSSTPASVAASTTAEAQTTAVTGCHLHATDVFCIDGHGEEVSVSLTGTPTTPLPAQYTDCHSHGSESYCVDEEGNDVLVLGSTEAGHDQTEEEEGHNDEASEGEMNCHFHAGVEHCVASGESESSSSAASESTCDAPPSRDYNIGLRVGSIFIILATSGLAVFFPLFIHKLPLGRVNGTIFTIIKQFGTGIIISTAFVHLYTHASLMFTNPCLTGIHYEATTSAVVMAGLFTAFLVEYCGYRFVLARENKKGLTGATNSEEGSTHNTDSKHVHENHSSALQDISHSHAPANFNPNTPLAVSVMEAGILFHSVLIGLTLVVAPDSSGNTSGYYNTLLAVIVFHQFFEGLALGARIALLPNRSLHFGKWSKMLMALAFALITPLGMAIGIGVLNEFNGNDQSTILTIGVLDALSAGVLLWVGVVDMWGRDWAVTGGEMVNAGFVKVVVGLLSLIVGMVLMSVLGKWA</sequence>
<comment type="subcellular location">
    <subcellularLocation>
        <location evidence="1">Membrane</location>
        <topology evidence="1">Multi-pass membrane protein</topology>
    </subcellularLocation>
</comment>
<feature type="transmembrane region" description="Helical" evidence="6">
    <location>
        <begin position="196"/>
        <end position="220"/>
    </location>
</feature>
<dbReference type="PANTHER" id="PTHR11040:SF44">
    <property type="entry name" value="PROTEIN ZNTC-RELATED"/>
    <property type="match status" value="1"/>
</dbReference>
<keyword evidence="4 6" id="KW-0472">Membrane</keyword>
<evidence type="ECO:0000256" key="2">
    <source>
        <dbReference type="ARBA" id="ARBA00022692"/>
    </source>
</evidence>
<dbReference type="AlphaFoldDB" id="A0AAN8ERY7"/>
<feature type="transmembrane region" description="Helical" evidence="6">
    <location>
        <begin position="454"/>
        <end position="477"/>
    </location>
</feature>
<dbReference type="GO" id="GO:0005385">
    <property type="term" value="F:zinc ion transmembrane transporter activity"/>
    <property type="evidence" value="ECO:0007669"/>
    <property type="project" value="TreeGrafter"/>
</dbReference>
<reference evidence="8 9" key="1">
    <citation type="submission" date="2022-12" db="EMBL/GenBank/DDBJ databases">
        <title>Genomic features and morphological characterization of a novel Knufia sp. strain isolated from spacecraft assembly facility.</title>
        <authorList>
            <person name="Teixeira M."/>
            <person name="Chander A.M."/>
            <person name="Stajich J.E."/>
            <person name="Venkateswaran K."/>
        </authorList>
    </citation>
    <scope>NUCLEOTIDE SEQUENCE [LARGE SCALE GENOMIC DNA]</scope>
    <source>
        <strain evidence="8 9">FJI-L2-BK-P2</strain>
    </source>
</reference>
<comment type="caution">
    <text evidence="8">The sequence shown here is derived from an EMBL/GenBank/DDBJ whole genome shotgun (WGS) entry which is preliminary data.</text>
</comment>
<feature type="chain" id="PRO_5042832053" evidence="7">
    <location>
        <begin position="19"/>
        <end position="517"/>
    </location>
</feature>
<feature type="transmembrane region" description="Helical" evidence="6">
    <location>
        <begin position="489"/>
        <end position="513"/>
    </location>
</feature>
<evidence type="ECO:0000256" key="3">
    <source>
        <dbReference type="ARBA" id="ARBA00022989"/>
    </source>
</evidence>
<dbReference type="InterPro" id="IPR003689">
    <property type="entry name" value="ZIP"/>
</dbReference>
<feature type="transmembrane region" description="Helical" evidence="6">
    <location>
        <begin position="423"/>
        <end position="442"/>
    </location>
</feature>
<keyword evidence="3 6" id="KW-1133">Transmembrane helix</keyword>
<evidence type="ECO:0000313" key="8">
    <source>
        <dbReference type="EMBL" id="KAK5957563.1"/>
    </source>
</evidence>
<feature type="transmembrane region" description="Helical" evidence="6">
    <location>
        <begin position="350"/>
        <end position="371"/>
    </location>
</feature>
<dbReference type="GO" id="GO:0005886">
    <property type="term" value="C:plasma membrane"/>
    <property type="evidence" value="ECO:0007669"/>
    <property type="project" value="TreeGrafter"/>
</dbReference>
<protein>
    <submittedName>
        <fullName evidence="8">High-affinity Zn(2+) transporter zrt1</fullName>
    </submittedName>
</protein>
<evidence type="ECO:0000313" key="9">
    <source>
        <dbReference type="Proteomes" id="UP001316803"/>
    </source>
</evidence>
<evidence type="ECO:0000256" key="7">
    <source>
        <dbReference type="SAM" id="SignalP"/>
    </source>
</evidence>
<feature type="compositionally biased region" description="Polar residues" evidence="5">
    <location>
        <begin position="307"/>
        <end position="318"/>
    </location>
</feature>
<accession>A0AAN8ERY7</accession>
<keyword evidence="2 6" id="KW-0812">Transmembrane</keyword>
<feature type="transmembrane region" description="Helical" evidence="6">
    <location>
        <begin position="383"/>
        <end position="402"/>
    </location>
</feature>
<proteinExistence type="predicted"/>
<evidence type="ECO:0000256" key="5">
    <source>
        <dbReference type="SAM" id="MobiDB-lite"/>
    </source>
</evidence>